<name>A0AAW1U091_9CUCU</name>
<sequence>MHGTNHGENCVSKVLNEDEQIFIEPINETMLLAITDSSSSFPLRAGFPVSNTIIIVSSSESVLCNCYKYSDPIIRVPHISRPIINARARIVILIILGASEHILQQVRGALGYNQEAPEGTRSMQFPLAPSTMTPYYTVDIYPNPERSAMQNQLPNPD</sequence>
<protein>
    <submittedName>
        <fullName evidence="1">Uncharacterized protein</fullName>
    </submittedName>
</protein>
<keyword evidence="2" id="KW-1185">Reference proteome</keyword>
<gene>
    <name evidence="1" type="ORF">WA026_002397</name>
</gene>
<dbReference type="EMBL" id="JARQZJ010000031">
    <property type="protein sequence ID" value="KAK9874042.1"/>
    <property type="molecule type" value="Genomic_DNA"/>
</dbReference>
<accession>A0AAW1U091</accession>
<proteinExistence type="predicted"/>
<evidence type="ECO:0000313" key="1">
    <source>
        <dbReference type="EMBL" id="KAK9874042.1"/>
    </source>
</evidence>
<evidence type="ECO:0000313" key="2">
    <source>
        <dbReference type="Proteomes" id="UP001431783"/>
    </source>
</evidence>
<comment type="caution">
    <text evidence="1">The sequence shown here is derived from an EMBL/GenBank/DDBJ whole genome shotgun (WGS) entry which is preliminary data.</text>
</comment>
<organism evidence="1 2">
    <name type="scientific">Henosepilachna vigintioctopunctata</name>
    <dbReference type="NCBI Taxonomy" id="420089"/>
    <lineage>
        <taxon>Eukaryota</taxon>
        <taxon>Metazoa</taxon>
        <taxon>Ecdysozoa</taxon>
        <taxon>Arthropoda</taxon>
        <taxon>Hexapoda</taxon>
        <taxon>Insecta</taxon>
        <taxon>Pterygota</taxon>
        <taxon>Neoptera</taxon>
        <taxon>Endopterygota</taxon>
        <taxon>Coleoptera</taxon>
        <taxon>Polyphaga</taxon>
        <taxon>Cucujiformia</taxon>
        <taxon>Coccinelloidea</taxon>
        <taxon>Coccinellidae</taxon>
        <taxon>Epilachninae</taxon>
        <taxon>Epilachnini</taxon>
        <taxon>Henosepilachna</taxon>
    </lineage>
</organism>
<reference evidence="1 2" key="1">
    <citation type="submission" date="2023-03" db="EMBL/GenBank/DDBJ databases">
        <title>Genome insight into feeding habits of ladybird beetles.</title>
        <authorList>
            <person name="Li H.-S."/>
            <person name="Huang Y.-H."/>
            <person name="Pang H."/>
        </authorList>
    </citation>
    <scope>NUCLEOTIDE SEQUENCE [LARGE SCALE GENOMIC DNA]</scope>
    <source>
        <strain evidence="1">SYSU_2023b</strain>
        <tissue evidence="1">Whole body</tissue>
    </source>
</reference>
<dbReference type="Proteomes" id="UP001431783">
    <property type="component" value="Unassembled WGS sequence"/>
</dbReference>
<dbReference type="AlphaFoldDB" id="A0AAW1U091"/>